<proteinExistence type="predicted"/>
<accession>A0A1U7LH65</accession>
<organism evidence="2 3">
    <name type="scientific">Neolecta irregularis (strain DAH-3)</name>
    <dbReference type="NCBI Taxonomy" id="1198029"/>
    <lineage>
        <taxon>Eukaryota</taxon>
        <taxon>Fungi</taxon>
        <taxon>Dikarya</taxon>
        <taxon>Ascomycota</taxon>
        <taxon>Taphrinomycotina</taxon>
        <taxon>Neolectales</taxon>
        <taxon>Neolectaceae</taxon>
        <taxon>Neolecta</taxon>
    </lineage>
</organism>
<dbReference type="OrthoDB" id="9451547at2759"/>
<evidence type="ECO:0000313" key="2">
    <source>
        <dbReference type="EMBL" id="OLL22000.1"/>
    </source>
</evidence>
<evidence type="ECO:0000256" key="1">
    <source>
        <dbReference type="SAM" id="MobiDB-lite"/>
    </source>
</evidence>
<feature type="compositionally biased region" description="Polar residues" evidence="1">
    <location>
        <begin position="1"/>
        <end position="22"/>
    </location>
</feature>
<sequence>MSSSDPITQVVQNQGPPSTNVNIAGPPLTLDLRGTEFELSREELTGLPESILLCLFPHGLLLEGYNSSEDVIAVDFDPVSLGYVLDFLRDAANSPSSPSSSIHPLQSKPAIIVLREDLDYYCISPKDSASNVTLVKHLCGDELVKRDEIFGSLKRCEGGAEQHLVDMLCASGFTISDSWGYRALEPHKTCISSVALARLNSDSSNPQHMATAQKLLLFWRKPARKCWWDGVELADIGANQEKVKVWIRRIWTLELTVIGAGKM</sequence>
<dbReference type="InterPro" id="IPR011333">
    <property type="entry name" value="SKP1/BTB/POZ_sf"/>
</dbReference>
<protein>
    <submittedName>
        <fullName evidence="2">WHI2-like protein</fullName>
    </submittedName>
</protein>
<keyword evidence="3" id="KW-1185">Reference proteome</keyword>
<dbReference type="OMA" id="HKLLLFW"/>
<name>A0A1U7LH65_NEOID</name>
<comment type="caution">
    <text evidence="2">The sequence shown here is derived from an EMBL/GenBank/DDBJ whole genome shotgun (WGS) entry which is preliminary data.</text>
</comment>
<dbReference type="AlphaFoldDB" id="A0A1U7LH65"/>
<gene>
    <name evidence="2" type="ORF">NEOLI_003083</name>
</gene>
<evidence type="ECO:0000313" key="3">
    <source>
        <dbReference type="Proteomes" id="UP000186594"/>
    </source>
</evidence>
<dbReference type="SUPFAM" id="SSF54695">
    <property type="entry name" value="POZ domain"/>
    <property type="match status" value="1"/>
</dbReference>
<dbReference type="Proteomes" id="UP000186594">
    <property type="component" value="Unassembled WGS sequence"/>
</dbReference>
<dbReference type="STRING" id="1198029.A0A1U7LH65"/>
<reference evidence="2 3" key="1">
    <citation type="submission" date="2016-04" db="EMBL/GenBank/DDBJ databases">
        <title>Evolutionary innovation and constraint leading to complex multicellularity in the Ascomycota.</title>
        <authorList>
            <person name="Cisse O."/>
            <person name="Nguyen A."/>
            <person name="Hewitt D.A."/>
            <person name="Jedd G."/>
            <person name="Stajich J.E."/>
        </authorList>
    </citation>
    <scope>NUCLEOTIDE SEQUENCE [LARGE SCALE GENOMIC DNA]</scope>
    <source>
        <strain evidence="2 3">DAH-3</strain>
    </source>
</reference>
<feature type="region of interest" description="Disordered" evidence="1">
    <location>
        <begin position="1"/>
        <end position="26"/>
    </location>
</feature>
<dbReference type="Gene3D" id="3.30.710.10">
    <property type="entry name" value="Potassium Channel Kv1.1, Chain A"/>
    <property type="match status" value="1"/>
</dbReference>
<dbReference type="EMBL" id="LXFE01004040">
    <property type="protein sequence ID" value="OLL22000.1"/>
    <property type="molecule type" value="Genomic_DNA"/>
</dbReference>